<proteinExistence type="predicted"/>
<keyword evidence="3" id="KW-0378">Hydrolase</keyword>
<dbReference type="GO" id="GO:0008233">
    <property type="term" value="F:peptidase activity"/>
    <property type="evidence" value="ECO:0007669"/>
    <property type="project" value="UniProtKB-KW"/>
</dbReference>
<dbReference type="GO" id="GO:0006508">
    <property type="term" value="P:proteolysis"/>
    <property type="evidence" value="ECO:0007669"/>
    <property type="project" value="UniProtKB-KW"/>
</dbReference>
<keyword evidence="4" id="KW-0118">Viral capsid assembly</keyword>
<protein>
    <submittedName>
        <fullName evidence="7">Prohead protease</fullName>
    </submittedName>
</protein>
<evidence type="ECO:0000256" key="2">
    <source>
        <dbReference type="ARBA" id="ARBA00022670"/>
    </source>
</evidence>
<evidence type="ECO:0000256" key="1">
    <source>
        <dbReference type="ARBA" id="ARBA00022612"/>
    </source>
</evidence>
<keyword evidence="2 7" id="KW-0645">Protease</keyword>
<dbReference type="Pfam" id="PF04586">
    <property type="entry name" value="Peptidase_S78"/>
    <property type="match status" value="1"/>
</dbReference>
<dbReference type="GO" id="GO:0046797">
    <property type="term" value="P:viral procapsid maturation"/>
    <property type="evidence" value="ECO:0007669"/>
    <property type="project" value="UniProtKB-KW"/>
</dbReference>
<evidence type="ECO:0000259" key="6">
    <source>
        <dbReference type="Pfam" id="PF04586"/>
    </source>
</evidence>
<evidence type="ECO:0000256" key="4">
    <source>
        <dbReference type="ARBA" id="ARBA00022950"/>
    </source>
</evidence>
<feature type="domain" description="Prohead serine protease" evidence="6">
    <location>
        <begin position="26"/>
        <end position="156"/>
    </location>
</feature>
<dbReference type="InterPro" id="IPR054613">
    <property type="entry name" value="Peptidase_S78_dom"/>
</dbReference>
<evidence type="ECO:0000256" key="5">
    <source>
        <dbReference type="ARBA" id="ARBA00023045"/>
    </source>
</evidence>
<keyword evidence="1" id="KW-1188">Viral release from host cell</keyword>
<accession>A0A6J5QYY9</accession>
<evidence type="ECO:0000256" key="3">
    <source>
        <dbReference type="ARBA" id="ARBA00022801"/>
    </source>
</evidence>
<gene>
    <name evidence="7" type="ORF">UFOVP1143_7</name>
</gene>
<sequence length="508" mass="54418">MRTTTNDTQHWVLQMREDAATGDVIGTGYGRAVPYGIETDIGGLRESFAQNAFALDDVVGKPLAYRHGEPIGVITGATNEADGLYIDFQIANTALGRDAATLIRTGSSKGLSVGFNPIHSAYNRAKTSVVHTAAALAEVSLTHQPAYSLAGVSSIREERMSVETIEEATPVVTVDTEAREAIAQVRRELATVVHVAEPVHPLAQYRSFSDYRMAVWNGKEEQRALFDQVTGDNPGLFPPVWMNEIRGIIDLGRRAITALSGPMSPGDSGMTVNWPYYTGDLLDIIEAQANEKDEVNSVQISFLKGTADLATYAAGSDISFQLLQRSSPAYLDGHNRVMLASYAQVTDRKFTFDLWNDGSGVEDYVFSSDTDGAAFREAVFSSSVSVEDATGSPASVVLVSSAVFRAIGGWSTFYPSVYSVQNVSGVADASTLRVNVSGLPVIRAPWLDTNAAYNAIVTNSLAARWLESGPTLVAADNVAQLGRDVSLYGYGATASFIPAGVVRVYNAP</sequence>
<keyword evidence="5" id="KW-1273">Viral capsid maturation</keyword>
<organism evidence="7">
    <name type="scientific">uncultured Caudovirales phage</name>
    <dbReference type="NCBI Taxonomy" id="2100421"/>
    <lineage>
        <taxon>Viruses</taxon>
        <taxon>Duplodnaviria</taxon>
        <taxon>Heunggongvirae</taxon>
        <taxon>Uroviricota</taxon>
        <taxon>Caudoviricetes</taxon>
        <taxon>Peduoviridae</taxon>
        <taxon>Maltschvirus</taxon>
        <taxon>Maltschvirus maltsch</taxon>
    </lineage>
</organism>
<name>A0A6J5QYY9_9CAUD</name>
<dbReference type="EMBL" id="LR797083">
    <property type="protein sequence ID" value="CAB4185915.1"/>
    <property type="molecule type" value="Genomic_DNA"/>
</dbReference>
<evidence type="ECO:0000313" key="7">
    <source>
        <dbReference type="EMBL" id="CAB4185915.1"/>
    </source>
</evidence>
<reference evidence="7" key="1">
    <citation type="submission" date="2020-05" db="EMBL/GenBank/DDBJ databases">
        <authorList>
            <person name="Chiriac C."/>
            <person name="Salcher M."/>
            <person name="Ghai R."/>
            <person name="Kavagutti S V."/>
        </authorList>
    </citation>
    <scope>NUCLEOTIDE SEQUENCE</scope>
</reference>